<evidence type="ECO:0000256" key="3">
    <source>
        <dbReference type="ARBA" id="ARBA00008831"/>
    </source>
</evidence>
<dbReference type="PRINTS" id="PR00189">
    <property type="entry name" value="TRNSTHYRETIN"/>
</dbReference>
<accession>A0AAD8YPG9</accession>
<evidence type="ECO:0000256" key="12">
    <source>
        <dbReference type="ARBA" id="ARBA00022955"/>
    </source>
</evidence>
<dbReference type="Gene3D" id="3.30.70.890">
    <property type="entry name" value="GHMP kinase, C-terminal domain"/>
    <property type="match status" value="1"/>
</dbReference>
<evidence type="ECO:0000256" key="8">
    <source>
        <dbReference type="ARBA" id="ARBA00022553"/>
    </source>
</evidence>
<evidence type="ECO:0000256" key="14">
    <source>
        <dbReference type="ARBA" id="ARBA00023011"/>
    </source>
</evidence>
<dbReference type="Proteomes" id="UP001239994">
    <property type="component" value="Unassembled WGS sequence"/>
</dbReference>
<keyword evidence="25" id="KW-0812">Transmembrane</keyword>
<dbReference type="GO" id="GO:0020037">
    <property type="term" value="F:heme binding"/>
    <property type="evidence" value="ECO:0007669"/>
    <property type="project" value="InterPro"/>
</dbReference>
<evidence type="ECO:0000256" key="24">
    <source>
        <dbReference type="SAM" id="MobiDB-lite"/>
    </source>
</evidence>
<evidence type="ECO:0000256" key="23">
    <source>
        <dbReference type="ARBA" id="ARBA00071574"/>
    </source>
</evidence>
<feature type="region of interest" description="Disordered" evidence="24">
    <location>
        <begin position="1"/>
        <end position="24"/>
    </location>
</feature>
<evidence type="ECO:0000256" key="18">
    <source>
        <dbReference type="ARBA" id="ARBA00023239"/>
    </source>
</evidence>
<dbReference type="InterPro" id="IPR007732">
    <property type="entry name" value="Cyt_b558_asu"/>
</dbReference>
<dbReference type="InterPro" id="IPR041431">
    <property type="entry name" value="Mvd1_C"/>
</dbReference>
<dbReference type="GO" id="GO:0016126">
    <property type="term" value="P:sterol biosynthetic process"/>
    <property type="evidence" value="ECO:0007669"/>
    <property type="project" value="UniProtKB-KW"/>
</dbReference>
<dbReference type="Pfam" id="PF18376">
    <property type="entry name" value="MDD_C"/>
    <property type="match status" value="1"/>
</dbReference>
<dbReference type="GO" id="GO:0019287">
    <property type="term" value="P:isopentenyl diphosphate biosynthetic process, mevalonate pathway"/>
    <property type="evidence" value="ECO:0007669"/>
    <property type="project" value="InterPro"/>
</dbReference>
<dbReference type="Gene3D" id="1.10.8.140">
    <property type="entry name" value="PDCD5-like"/>
    <property type="match status" value="1"/>
</dbReference>
<name>A0AAD8YPG9_9TELE</name>
<keyword evidence="8" id="KW-0597">Phosphoprotein</keyword>
<keyword evidence="9" id="KW-0053">Apoptosis</keyword>
<keyword evidence="12" id="KW-0752">Steroid biosynthesis</keyword>
<dbReference type="InterPro" id="IPR036883">
    <property type="entry name" value="PDCD5-like_sf"/>
</dbReference>
<dbReference type="Pfam" id="PF00576">
    <property type="entry name" value="Transthyretin"/>
    <property type="match status" value="1"/>
</dbReference>
<dbReference type="InterPro" id="IPR023416">
    <property type="entry name" value="Transthyretin/HIU_hydrolase_d"/>
</dbReference>
<comment type="caution">
    <text evidence="27">The sequence shown here is derived from an EMBL/GenBank/DDBJ whole genome shotgun (WGS) entry which is preliminary data.</text>
</comment>
<comment type="similarity">
    <text evidence="4">Belongs to the PDCD5 family.</text>
</comment>
<keyword evidence="25" id="KW-1133">Transmembrane helix</keyword>
<sequence length="1091" mass="120962">MTCFRPRKGELDGRGDRGHRRERRSCPRVLQMGSVGALGGADGVCESGVTGWCGQALQGCWVERLGPDGASGSSCSGVGGADAAALIPLQRSVTKGKHDINAGVIDLFWELSCEQVDFASHQDSRAHSEGEWANVRTVSQQLNPSQLSRDLHDWQGEVVVVMVEWVEGGVWLFPPLTRGRLRWRSEYEVDYDCYQEDLYDRVYDYQRVPSAMPPLARSSGLAKRPRTSSSRQRHSRERSSSRSSRPHSSRRAKLKMEELQTIKRELTLIKVQIDGLLDSLDRMDRQRQEHTGSPFSEGGSLGGSPYHPSASSREGSPRSPNPHCRARRDSPELGEASDDDPHMCAEMSISTPSPLTTHVLNTGHGTPAASMGLSLHFLDPTSMTWNLLTTGTTNNDGRCPCLITREAFIPGAYKMRFETGQYWEALGETCFYPYVENSSNNQQDQQEAKQRETEMRNSILAQVLDQSARARLSNLALVKPDKAKAVENYLIQMARFGQLGGKISETGLIEILEKVSQQTEKKTTVKYFIVCPLAYDLYLTSLLFIGGKRDEVLILPVNSSLSVTLHQDQLKTTTTVACSRDFQEDRIWLNGKEEDINQPRLQSCLREIRRLARKRRSNGDPSSDVSLSHRVHICSVNNFPTAAGLASSAAGYACLVYSLSRLFGVDSELSLVARQGSGSACRSLYGGFVQWKMGERQDGKDSLAEQVEPESHWPELRVLVLVVSAERKPVGSTSGMKTSVETSTLLKYRADSVVPGRMEEMISAIRRRNFADFGELTMKDSNQFHATCLDTYPPIFYLGDISQKVIGLVHHYNRHYQETRVAYTFDAGPNAVIYTLQDYVQEFVEVVRHFFPPESNGGEFVKGLPIGRASLSEELIRAIGVESVPKGISYIISTKVCDSHFLHLLKSGSICREKAAYPGEAALDNTLKLPLTMGKIEWAMWANEQALAAGFIYLTGGIVGVAGQFSGWKFAAFGMGQYCFTVCVKAFGPLTRNYYVRAFLHAVLCIPGGFMLATVLGCVCLGIASLIYLSAAIHGEHWEPILPEAEPTKHVSQSIKQPPQNPPPRPPADMRRKRLDDLEAAAYVNPIPVRE</sequence>
<keyword evidence="25" id="KW-0472">Membrane</keyword>
<keyword evidence="15" id="KW-0443">Lipid metabolism</keyword>
<comment type="pathway">
    <text evidence="2">Steroid biosynthesis; cholesterol biosynthesis.</text>
</comment>
<feature type="region of interest" description="Disordered" evidence="24">
    <location>
        <begin position="213"/>
        <end position="257"/>
    </location>
</feature>
<dbReference type="InterPro" id="IPR029765">
    <property type="entry name" value="Mev_diP_decarb"/>
</dbReference>
<comment type="function">
    <text evidence="22">May function in the process of apoptosis.</text>
</comment>
<keyword evidence="10" id="KW-0547">Nucleotide-binding</keyword>
<evidence type="ECO:0000256" key="1">
    <source>
        <dbReference type="ARBA" id="ARBA00003812"/>
    </source>
</evidence>
<evidence type="ECO:0000256" key="16">
    <source>
        <dbReference type="ARBA" id="ARBA00023166"/>
    </source>
</evidence>
<dbReference type="InterPro" id="IPR036554">
    <property type="entry name" value="GHMP_kinase_C_sf"/>
</dbReference>
<dbReference type="SUPFAM" id="SSF55060">
    <property type="entry name" value="GHMP Kinase, C-terminal domain"/>
    <property type="match status" value="1"/>
</dbReference>
<feature type="compositionally biased region" description="Basic residues" evidence="24">
    <location>
        <begin position="244"/>
        <end position="253"/>
    </location>
</feature>
<dbReference type="InterPro" id="IPR053859">
    <property type="entry name" value="MVD-like_N"/>
</dbReference>
<keyword evidence="16" id="KW-1207">Sterol metabolism</keyword>
<dbReference type="NCBIfam" id="TIGR01240">
    <property type="entry name" value="mevDPdecarb"/>
    <property type="match status" value="1"/>
</dbReference>
<dbReference type="PANTHER" id="PTHR10977:SF3">
    <property type="entry name" value="DIPHOSPHOMEVALONATE DECARBOXYLASE"/>
    <property type="match status" value="1"/>
</dbReference>
<dbReference type="Gene3D" id="2.60.40.180">
    <property type="entry name" value="Transthyretin/hydroxyisourate hydrolase domain"/>
    <property type="match status" value="1"/>
</dbReference>
<evidence type="ECO:0000256" key="13">
    <source>
        <dbReference type="ARBA" id="ARBA00022990"/>
    </source>
</evidence>
<evidence type="ECO:0000256" key="7">
    <source>
        <dbReference type="ARBA" id="ARBA00022516"/>
    </source>
</evidence>
<dbReference type="FunFam" id="3.30.70.890:FF:000005">
    <property type="entry name" value="Diphosphomevalonate decarboxylase"/>
    <property type="match status" value="1"/>
</dbReference>
<evidence type="ECO:0000256" key="17">
    <source>
        <dbReference type="ARBA" id="ARBA00023221"/>
    </source>
</evidence>
<keyword evidence="18" id="KW-0456">Lyase</keyword>
<evidence type="ECO:0000256" key="9">
    <source>
        <dbReference type="ARBA" id="ARBA00022703"/>
    </source>
</evidence>
<dbReference type="InterPro" id="IPR020568">
    <property type="entry name" value="Ribosomal_Su5_D2-typ_SF"/>
</dbReference>
<dbReference type="SUPFAM" id="SSF49472">
    <property type="entry name" value="Transthyretin (synonym: prealbumin)"/>
    <property type="match status" value="1"/>
</dbReference>
<dbReference type="InterPro" id="IPR000895">
    <property type="entry name" value="Transthyretin/HIU_hydrolase"/>
</dbReference>
<evidence type="ECO:0000259" key="26">
    <source>
        <dbReference type="SMART" id="SM00095"/>
    </source>
</evidence>
<evidence type="ECO:0000256" key="22">
    <source>
        <dbReference type="ARBA" id="ARBA00056824"/>
    </source>
</evidence>
<dbReference type="SUPFAM" id="SSF54211">
    <property type="entry name" value="Ribosomal protein S5 domain 2-like"/>
    <property type="match status" value="1"/>
</dbReference>
<keyword evidence="28" id="KW-1185">Reference proteome</keyword>
<feature type="compositionally biased region" description="Basic residues" evidence="24">
    <location>
        <begin position="223"/>
        <end position="236"/>
    </location>
</feature>
<evidence type="ECO:0000313" key="27">
    <source>
        <dbReference type="EMBL" id="KAK1784975.1"/>
    </source>
</evidence>
<evidence type="ECO:0000256" key="25">
    <source>
        <dbReference type="SAM" id="Phobius"/>
    </source>
</evidence>
<dbReference type="GO" id="GO:0005524">
    <property type="term" value="F:ATP binding"/>
    <property type="evidence" value="ECO:0007669"/>
    <property type="project" value="UniProtKB-KW"/>
</dbReference>
<dbReference type="PANTHER" id="PTHR10977">
    <property type="entry name" value="DIPHOSPHOMEVALONATE DECARBOXYLASE"/>
    <property type="match status" value="1"/>
</dbReference>
<keyword evidence="13" id="KW-0007">Acetylation</keyword>
<keyword evidence="11" id="KW-0067">ATP-binding</keyword>
<evidence type="ECO:0000313" key="28">
    <source>
        <dbReference type="Proteomes" id="UP001239994"/>
    </source>
</evidence>
<evidence type="ECO:0000256" key="11">
    <source>
        <dbReference type="ARBA" id="ARBA00022840"/>
    </source>
</evidence>
<dbReference type="EC" id="4.1.1.33" evidence="5"/>
<dbReference type="SMART" id="SM00095">
    <property type="entry name" value="TR_THY"/>
    <property type="match status" value="1"/>
</dbReference>
<dbReference type="Gene3D" id="3.30.230.10">
    <property type="match status" value="1"/>
</dbReference>
<dbReference type="GO" id="GO:0003677">
    <property type="term" value="F:DNA binding"/>
    <property type="evidence" value="ECO:0007669"/>
    <property type="project" value="InterPro"/>
</dbReference>
<comment type="similarity">
    <text evidence="3">Belongs to the diphosphomevalonate decarboxylase family.</text>
</comment>
<dbReference type="GO" id="GO:0004163">
    <property type="term" value="F:diphosphomevalonate decarboxylase activity"/>
    <property type="evidence" value="ECO:0007669"/>
    <property type="project" value="UniProtKB-EC"/>
</dbReference>
<keyword evidence="17" id="KW-0753">Steroid metabolism</keyword>
<evidence type="ECO:0000256" key="15">
    <source>
        <dbReference type="ARBA" id="ARBA00023098"/>
    </source>
</evidence>
<dbReference type="Pfam" id="PF22700">
    <property type="entry name" value="MVD-like_N"/>
    <property type="match status" value="1"/>
</dbReference>
<feature type="compositionally biased region" description="Basic and acidic residues" evidence="24">
    <location>
        <begin position="7"/>
        <end position="16"/>
    </location>
</feature>
<dbReference type="SUPFAM" id="SSF46950">
    <property type="entry name" value="Double-stranded DNA-binding domain"/>
    <property type="match status" value="1"/>
</dbReference>
<proteinExistence type="inferred from homology"/>
<feature type="region of interest" description="Disordered" evidence="24">
    <location>
        <begin position="285"/>
        <end position="350"/>
    </location>
</feature>
<dbReference type="FunFam" id="1.10.8.140:FF:000001">
    <property type="entry name" value="Programmed cell death protein 5"/>
    <property type="match status" value="1"/>
</dbReference>
<dbReference type="EMBL" id="JAROKS010000026">
    <property type="protein sequence ID" value="KAK1784975.1"/>
    <property type="molecule type" value="Genomic_DNA"/>
</dbReference>
<dbReference type="InterPro" id="IPR002836">
    <property type="entry name" value="PDCD5-like"/>
</dbReference>
<feature type="region of interest" description="Disordered" evidence="24">
    <location>
        <begin position="1046"/>
        <end position="1072"/>
    </location>
</feature>
<evidence type="ECO:0000256" key="21">
    <source>
        <dbReference type="ARBA" id="ARBA00048154"/>
    </source>
</evidence>
<evidence type="ECO:0000256" key="20">
    <source>
        <dbReference type="ARBA" id="ARBA00032827"/>
    </source>
</evidence>
<dbReference type="FunFam" id="3.30.230.10:FF:000018">
    <property type="entry name" value="Diphosphomevalonate decarboxylase"/>
    <property type="match status" value="1"/>
</dbReference>
<comment type="function">
    <text evidence="1">Catalyzes the ATP dependent decarboxylation of (R)-5-diphosphomevalonate to form isopentenyl diphosphate (IPP). Functions in the mevalonate (MVA) pathway leading to isopentenyl diphosphate (IPP), a key precursor for the biosynthesis of isoprenoids and sterol synthesis.</text>
</comment>
<feature type="transmembrane region" description="Helical" evidence="25">
    <location>
        <begin position="999"/>
        <end position="1029"/>
    </location>
</feature>
<evidence type="ECO:0000256" key="10">
    <source>
        <dbReference type="ARBA" id="ARBA00022741"/>
    </source>
</evidence>
<evidence type="ECO:0000256" key="2">
    <source>
        <dbReference type="ARBA" id="ARBA00004770"/>
    </source>
</evidence>
<comment type="catalytic activity">
    <reaction evidence="21">
        <text>(R)-5-diphosphomevalonate + ATP = isopentenyl diphosphate + ADP + phosphate + CO2</text>
        <dbReference type="Rhea" id="RHEA:23732"/>
        <dbReference type="ChEBI" id="CHEBI:16526"/>
        <dbReference type="ChEBI" id="CHEBI:30616"/>
        <dbReference type="ChEBI" id="CHEBI:43474"/>
        <dbReference type="ChEBI" id="CHEBI:57557"/>
        <dbReference type="ChEBI" id="CHEBI:128769"/>
        <dbReference type="ChEBI" id="CHEBI:456216"/>
        <dbReference type="EC" id="4.1.1.33"/>
    </reaction>
</comment>
<dbReference type="InterPro" id="IPR014721">
    <property type="entry name" value="Ribsml_uS5_D2-typ_fold_subgr"/>
</dbReference>
<dbReference type="AlphaFoldDB" id="A0AAD8YPG9"/>
<evidence type="ECO:0000256" key="4">
    <source>
        <dbReference type="ARBA" id="ARBA00010490"/>
    </source>
</evidence>
<gene>
    <name evidence="27" type="ORF">P4O66_018404</name>
</gene>
<evidence type="ECO:0000256" key="6">
    <source>
        <dbReference type="ARBA" id="ARBA00019335"/>
    </source>
</evidence>
<dbReference type="GO" id="GO:0006915">
    <property type="term" value="P:apoptotic process"/>
    <property type="evidence" value="ECO:0007669"/>
    <property type="project" value="UniProtKB-KW"/>
</dbReference>
<protein>
    <recommendedName>
        <fullName evidence="6">Diphosphomevalonate decarboxylase</fullName>
        <ecNumber evidence="5">4.1.1.33</ecNumber>
    </recommendedName>
    <alternativeName>
        <fullName evidence="19">Mevalonate (diphospho)decarboxylase</fullName>
    </alternativeName>
    <alternativeName>
        <fullName evidence="20">Mevalonate pyrophosphate decarboxylase</fullName>
    </alternativeName>
    <alternativeName>
        <fullName evidence="23">Programmed cell death protein 5</fullName>
    </alternativeName>
</protein>
<dbReference type="Pfam" id="PF05038">
    <property type="entry name" value="Cytochrom_B558a"/>
    <property type="match status" value="1"/>
</dbReference>
<dbReference type="InterPro" id="IPR036817">
    <property type="entry name" value="Transthyretin/HIU_hydrolase_sf"/>
</dbReference>
<evidence type="ECO:0000256" key="5">
    <source>
        <dbReference type="ARBA" id="ARBA00012296"/>
    </source>
</evidence>
<organism evidence="27 28">
    <name type="scientific">Electrophorus voltai</name>
    <dbReference type="NCBI Taxonomy" id="2609070"/>
    <lineage>
        <taxon>Eukaryota</taxon>
        <taxon>Metazoa</taxon>
        <taxon>Chordata</taxon>
        <taxon>Craniata</taxon>
        <taxon>Vertebrata</taxon>
        <taxon>Euteleostomi</taxon>
        <taxon>Actinopterygii</taxon>
        <taxon>Neopterygii</taxon>
        <taxon>Teleostei</taxon>
        <taxon>Ostariophysi</taxon>
        <taxon>Gymnotiformes</taxon>
        <taxon>Gymnotoidei</taxon>
        <taxon>Gymnotidae</taxon>
        <taxon>Electrophorus</taxon>
    </lineage>
</organism>
<dbReference type="GO" id="GO:0005829">
    <property type="term" value="C:cytosol"/>
    <property type="evidence" value="ECO:0007669"/>
    <property type="project" value="InterPro"/>
</dbReference>
<feature type="domain" description="Transthyretin/hydroxyisourate hydrolase" evidence="26">
    <location>
        <begin position="350"/>
        <end position="483"/>
    </location>
</feature>
<evidence type="ECO:0000256" key="19">
    <source>
        <dbReference type="ARBA" id="ARBA00031325"/>
    </source>
</evidence>
<keyword evidence="14" id="KW-0756">Sterol biosynthesis</keyword>
<dbReference type="Pfam" id="PF01984">
    <property type="entry name" value="dsDNA_bind"/>
    <property type="match status" value="1"/>
</dbReference>
<reference evidence="27" key="1">
    <citation type="submission" date="2023-03" db="EMBL/GenBank/DDBJ databases">
        <title>Electrophorus voltai genome.</title>
        <authorList>
            <person name="Bian C."/>
        </authorList>
    </citation>
    <scope>NUCLEOTIDE SEQUENCE</scope>
    <source>
        <strain evidence="27">CB-2022</strain>
        <tissue evidence="27">Muscle</tissue>
    </source>
</reference>
<keyword evidence="7" id="KW-0444">Lipid biosynthesis</keyword>